<dbReference type="PANTHER" id="PTHR11649:SF13">
    <property type="entry name" value="ENGB-TYPE G DOMAIN-CONTAINING PROTEIN"/>
    <property type="match status" value="1"/>
</dbReference>
<keyword evidence="3" id="KW-0132">Cell division</keyword>
<organism evidence="11">
    <name type="scientific">bioreactor metagenome</name>
    <dbReference type="NCBI Taxonomy" id="1076179"/>
    <lineage>
        <taxon>unclassified sequences</taxon>
        <taxon>metagenomes</taxon>
        <taxon>ecological metagenomes</taxon>
    </lineage>
</organism>
<dbReference type="SUPFAM" id="SSF52540">
    <property type="entry name" value="P-loop containing nucleoside triphosphate hydrolases"/>
    <property type="match status" value="1"/>
</dbReference>
<keyword evidence="7" id="KW-0342">GTP-binding</keyword>
<proteinExistence type="inferred from homology"/>
<evidence type="ECO:0000256" key="2">
    <source>
        <dbReference type="ARBA" id="ARBA00009638"/>
    </source>
</evidence>
<evidence type="ECO:0000256" key="6">
    <source>
        <dbReference type="ARBA" id="ARBA00022842"/>
    </source>
</evidence>
<dbReference type="GO" id="GO:0000917">
    <property type="term" value="P:division septum assembly"/>
    <property type="evidence" value="ECO:0007669"/>
    <property type="project" value="UniProtKB-KW"/>
</dbReference>
<protein>
    <submittedName>
        <fullName evidence="11">Putative GTP-binding protein EngB</fullName>
    </submittedName>
</protein>
<evidence type="ECO:0000313" key="11">
    <source>
        <dbReference type="EMBL" id="MPL90628.1"/>
    </source>
</evidence>
<sequence length="201" mass="22941">MQIKSAEFVISNSNYTMCPEPNKAEFAFIGRSNVGKSSLINMLVSKKDLAKTSSKPGKTQLINHFEINNEWFLVDLPGYGYAVTSKSNRASWGKMITNYLTKRKNLISVFVLIDSRIPPQKIDLDFINFLGENAIPFSMVFTKTDKQGVNVTNKNVEQFTKSLQKDWVELPKYFLSSSISKIGRDEILNEIEHLIPYFEQI</sequence>
<dbReference type="InterPro" id="IPR027417">
    <property type="entry name" value="P-loop_NTPase"/>
</dbReference>
<keyword evidence="9" id="KW-0131">Cell cycle</keyword>
<feature type="domain" description="EngB-type G" evidence="10">
    <location>
        <begin position="22"/>
        <end position="197"/>
    </location>
</feature>
<dbReference type="GO" id="GO:0046872">
    <property type="term" value="F:metal ion binding"/>
    <property type="evidence" value="ECO:0007669"/>
    <property type="project" value="UniProtKB-KW"/>
</dbReference>
<keyword evidence="4" id="KW-0479">Metal-binding</keyword>
<reference evidence="11" key="1">
    <citation type="submission" date="2019-08" db="EMBL/GenBank/DDBJ databases">
        <authorList>
            <person name="Kucharzyk K."/>
            <person name="Murdoch R.W."/>
            <person name="Higgins S."/>
            <person name="Loffler F."/>
        </authorList>
    </citation>
    <scope>NUCLEOTIDE SEQUENCE</scope>
</reference>
<dbReference type="Pfam" id="PF01926">
    <property type="entry name" value="MMR_HSR1"/>
    <property type="match status" value="1"/>
</dbReference>
<dbReference type="InterPro" id="IPR019987">
    <property type="entry name" value="GTP-bd_ribosome_bio_YsxC"/>
</dbReference>
<dbReference type="Gene3D" id="3.40.50.300">
    <property type="entry name" value="P-loop containing nucleotide triphosphate hydrolases"/>
    <property type="match status" value="1"/>
</dbReference>
<dbReference type="InterPro" id="IPR030393">
    <property type="entry name" value="G_ENGB_dom"/>
</dbReference>
<gene>
    <name evidence="11" type="primary">engB_10</name>
    <name evidence="11" type="ORF">SDC9_36682</name>
</gene>
<dbReference type="HAMAP" id="MF_00321">
    <property type="entry name" value="GTPase_EngB"/>
    <property type="match status" value="1"/>
</dbReference>
<keyword evidence="6" id="KW-0460">Magnesium</keyword>
<comment type="similarity">
    <text evidence="2">Belongs to the TRAFAC class TrmE-Era-EngA-EngB-Septin-like GTPase superfamily. EngB GTPase family.</text>
</comment>
<dbReference type="EMBL" id="VSSQ01000309">
    <property type="protein sequence ID" value="MPL90628.1"/>
    <property type="molecule type" value="Genomic_DNA"/>
</dbReference>
<evidence type="ECO:0000256" key="8">
    <source>
        <dbReference type="ARBA" id="ARBA00023210"/>
    </source>
</evidence>
<dbReference type="PROSITE" id="PS51706">
    <property type="entry name" value="G_ENGB"/>
    <property type="match status" value="1"/>
</dbReference>
<dbReference type="CDD" id="cd01876">
    <property type="entry name" value="YihA_EngB"/>
    <property type="match status" value="1"/>
</dbReference>
<dbReference type="PANTHER" id="PTHR11649">
    <property type="entry name" value="MSS1/TRME-RELATED GTP-BINDING PROTEIN"/>
    <property type="match status" value="1"/>
</dbReference>
<keyword evidence="5" id="KW-0547">Nucleotide-binding</keyword>
<dbReference type="AlphaFoldDB" id="A0A644VH20"/>
<evidence type="ECO:0000256" key="3">
    <source>
        <dbReference type="ARBA" id="ARBA00022618"/>
    </source>
</evidence>
<dbReference type="GO" id="GO:0005525">
    <property type="term" value="F:GTP binding"/>
    <property type="evidence" value="ECO:0007669"/>
    <property type="project" value="UniProtKB-KW"/>
</dbReference>
<evidence type="ECO:0000256" key="5">
    <source>
        <dbReference type="ARBA" id="ARBA00022741"/>
    </source>
</evidence>
<dbReference type="FunFam" id="3.40.50.300:FF:000098">
    <property type="entry name" value="Probable GTP-binding protein EngB"/>
    <property type="match status" value="1"/>
</dbReference>
<keyword evidence="8" id="KW-0717">Septation</keyword>
<dbReference type="NCBIfam" id="TIGR03598">
    <property type="entry name" value="GTPase_YsxC"/>
    <property type="match status" value="1"/>
</dbReference>
<name>A0A644VH20_9ZZZZ</name>
<evidence type="ECO:0000259" key="10">
    <source>
        <dbReference type="PROSITE" id="PS51706"/>
    </source>
</evidence>
<evidence type="ECO:0000256" key="7">
    <source>
        <dbReference type="ARBA" id="ARBA00023134"/>
    </source>
</evidence>
<comment type="cofactor">
    <cofactor evidence="1">
        <name>Mg(2+)</name>
        <dbReference type="ChEBI" id="CHEBI:18420"/>
    </cofactor>
</comment>
<evidence type="ECO:0000256" key="1">
    <source>
        <dbReference type="ARBA" id="ARBA00001946"/>
    </source>
</evidence>
<dbReference type="InterPro" id="IPR006073">
    <property type="entry name" value="GTP-bd"/>
</dbReference>
<evidence type="ECO:0000256" key="9">
    <source>
        <dbReference type="ARBA" id="ARBA00023306"/>
    </source>
</evidence>
<accession>A0A644VH20</accession>
<comment type="caution">
    <text evidence="11">The sequence shown here is derived from an EMBL/GenBank/DDBJ whole genome shotgun (WGS) entry which is preliminary data.</text>
</comment>
<evidence type="ECO:0000256" key="4">
    <source>
        <dbReference type="ARBA" id="ARBA00022723"/>
    </source>
</evidence>